<keyword evidence="3" id="KW-1185">Reference proteome</keyword>
<dbReference type="InterPro" id="IPR050967">
    <property type="entry name" value="Thiamine_Salvage_TenA"/>
</dbReference>
<name>A0A212A5Y7_9RHOB</name>
<evidence type="ECO:0000313" key="2">
    <source>
        <dbReference type="EMBL" id="OWJ74323.1"/>
    </source>
</evidence>
<dbReference type="AlphaFoldDB" id="A0A212A5Y7"/>
<gene>
    <name evidence="2" type="ORF">CDV49_19825</name>
</gene>
<reference evidence="2 3" key="1">
    <citation type="submission" date="2016-12" db="EMBL/GenBank/DDBJ databases">
        <title>Comparison of Traditional DNA-DNA Hybridization with In Silico Genomic Analysis.</title>
        <authorList>
            <person name="Nicholson A.C."/>
            <person name="Humrighouse B.W."/>
            <person name="Graziano J."/>
            <person name="Lasker B."/>
            <person name="Whitney A.M."/>
            <person name="Mcquiston J.R."/>
        </authorList>
    </citation>
    <scope>NUCLEOTIDE SEQUENCE [LARGE SCALE GENOMIC DNA]</scope>
    <source>
        <strain evidence="2 3">H2240</strain>
    </source>
</reference>
<comment type="caution">
    <text evidence="2">The sequence shown here is derived from an EMBL/GenBank/DDBJ whole genome shotgun (WGS) entry which is preliminary data.</text>
</comment>
<dbReference type="SUPFAM" id="SSF48613">
    <property type="entry name" value="Heme oxygenase-like"/>
    <property type="match status" value="1"/>
</dbReference>
<dbReference type="RefSeq" id="WP_088216994.1">
    <property type="nucleotide sequence ID" value="NZ_NIPW01000071.1"/>
</dbReference>
<dbReference type="PANTHER" id="PTHR43198">
    <property type="entry name" value="BIFUNCTIONAL TH2 PROTEIN"/>
    <property type="match status" value="1"/>
</dbReference>
<dbReference type="OrthoDB" id="34166at2"/>
<dbReference type="Proteomes" id="UP000196878">
    <property type="component" value="Unassembled WGS sequence"/>
</dbReference>
<organism evidence="2 3">
    <name type="scientific">Haematobacter genomosp. 1</name>
    <dbReference type="NCBI Taxonomy" id="366618"/>
    <lineage>
        <taxon>Bacteria</taxon>
        <taxon>Pseudomonadati</taxon>
        <taxon>Pseudomonadota</taxon>
        <taxon>Alphaproteobacteria</taxon>
        <taxon>Rhodobacterales</taxon>
        <taxon>Paracoccaceae</taxon>
        <taxon>Haematobacter</taxon>
    </lineage>
</organism>
<dbReference type="GO" id="GO:0005829">
    <property type="term" value="C:cytosol"/>
    <property type="evidence" value="ECO:0007669"/>
    <property type="project" value="TreeGrafter"/>
</dbReference>
<protein>
    <submittedName>
        <fullName evidence="2">Thiaminase II</fullName>
    </submittedName>
</protein>
<evidence type="ECO:0000259" key="1">
    <source>
        <dbReference type="Pfam" id="PF03070"/>
    </source>
</evidence>
<dbReference type="InterPro" id="IPR016084">
    <property type="entry name" value="Haem_Oase-like_multi-hlx"/>
</dbReference>
<dbReference type="CDD" id="cd19367">
    <property type="entry name" value="TenA_C_ScTHI20-like"/>
    <property type="match status" value="1"/>
</dbReference>
<feature type="domain" description="Thiaminase-2/PQQC" evidence="1">
    <location>
        <begin position="15"/>
        <end position="221"/>
    </location>
</feature>
<dbReference type="Pfam" id="PF03070">
    <property type="entry name" value="TENA_THI-4"/>
    <property type="match status" value="1"/>
</dbReference>
<dbReference type="InterPro" id="IPR004305">
    <property type="entry name" value="Thiaminase-2/PQQC"/>
</dbReference>
<proteinExistence type="predicted"/>
<evidence type="ECO:0000313" key="3">
    <source>
        <dbReference type="Proteomes" id="UP000196878"/>
    </source>
</evidence>
<dbReference type="PANTHER" id="PTHR43198:SF2">
    <property type="entry name" value="SI:CH1073-67J19.1-RELATED"/>
    <property type="match status" value="1"/>
</dbReference>
<dbReference type="EMBL" id="NIPW01000071">
    <property type="protein sequence ID" value="OWJ74323.1"/>
    <property type="molecule type" value="Genomic_DNA"/>
</dbReference>
<sequence length="232" mass="25281">MSYGHLFPRLRSAAGPVWPAYVGHPFVTSLGEGSLPRDAFLGYLVQDYLFLRHFSRAWALAVTKAETLEEMRYAAAAVHALLNDEMALHVRLCARVGIGEDALESAEERLETLAYTRFVMDAGHMGDFLDLLVALAPCVMGYGEIGLRLRSGGAGGPYAEWIETYGGDAYQALCHDVGRLMDSAAARRIGAPVEDSPRWPSLAGRFRVATVLETRFWDMGLAMGDLAAPAEA</sequence>
<accession>A0A212A5Y7</accession>
<dbReference type="Gene3D" id="1.20.910.10">
    <property type="entry name" value="Heme oxygenase-like"/>
    <property type="match status" value="1"/>
</dbReference>